<comment type="catalytic activity">
    <reaction evidence="1">
        <text>O-phospho-L-threonyl-[protein] + H2O = L-threonyl-[protein] + phosphate</text>
        <dbReference type="Rhea" id="RHEA:47004"/>
        <dbReference type="Rhea" id="RHEA-COMP:11060"/>
        <dbReference type="Rhea" id="RHEA-COMP:11605"/>
        <dbReference type="ChEBI" id="CHEBI:15377"/>
        <dbReference type="ChEBI" id="CHEBI:30013"/>
        <dbReference type="ChEBI" id="CHEBI:43474"/>
        <dbReference type="ChEBI" id="CHEBI:61977"/>
        <dbReference type="EC" id="3.1.3.16"/>
    </reaction>
</comment>
<keyword evidence="1" id="KW-0378">Hydrolase</keyword>
<dbReference type="SUPFAM" id="SSF81606">
    <property type="entry name" value="PP2C-like"/>
    <property type="match status" value="1"/>
</dbReference>
<keyword evidence="1" id="KW-0479">Metal-binding</keyword>
<evidence type="ECO:0000256" key="1">
    <source>
        <dbReference type="RuleBase" id="RU366020"/>
    </source>
</evidence>
<organism evidence="3 4">
    <name type="scientific">Dovyalis caffra</name>
    <dbReference type="NCBI Taxonomy" id="77055"/>
    <lineage>
        <taxon>Eukaryota</taxon>
        <taxon>Viridiplantae</taxon>
        <taxon>Streptophyta</taxon>
        <taxon>Embryophyta</taxon>
        <taxon>Tracheophyta</taxon>
        <taxon>Spermatophyta</taxon>
        <taxon>Magnoliopsida</taxon>
        <taxon>eudicotyledons</taxon>
        <taxon>Gunneridae</taxon>
        <taxon>Pentapetalae</taxon>
        <taxon>rosids</taxon>
        <taxon>fabids</taxon>
        <taxon>Malpighiales</taxon>
        <taxon>Salicaceae</taxon>
        <taxon>Flacourtieae</taxon>
        <taxon>Dovyalis</taxon>
    </lineage>
</organism>
<keyword evidence="1" id="KW-0904">Protein phosphatase</keyword>
<reference evidence="3 4" key="1">
    <citation type="submission" date="2024-01" db="EMBL/GenBank/DDBJ databases">
        <authorList>
            <person name="Waweru B."/>
        </authorList>
    </citation>
    <scope>NUCLEOTIDE SEQUENCE [LARGE SCALE GENOMIC DNA]</scope>
</reference>
<dbReference type="Proteomes" id="UP001314170">
    <property type="component" value="Unassembled WGS sequence"/>
</dbReference>
<name>A0AAV1RKK9_9ROSI</name>
<keyword evidence="1" id="KW-0460">Magnesium</keyword>
<evidence type="ECO:0000313" key="4">
    <source>
        <dbReference type="Proteomes" id="UP001314170"/>
    </source>
</evidence>
<evidence type="ECO:0000259" key="2">
    <source>
        <dbReference type="PROSITE" id="PS51746"/>
    </source>
</evidence>
<feature type="domain" description="PPM-type phosphatase" evidence="2">
    <location>
        <begin position="86"/>
        <end position="238"/>
    </location>
</feature>
<dbReference type="PROSITE" id="PS51746">
    <property type="entry name" value="PPM_2"/>
    <property type="match status" value="1"/>
</dbReference>
<keyword evidence="1" id="KW-0464">Manganese</keyword>
<comment type="cofactor">
    <cofactor evidence="1">
        <name>Mn(2+)</name>
        <dbReference type="ChEBI" id="CHEBI:29035"/>
    </cofactor>
</comment>
<proteinExistence type="inferred from homology"/>
<comment type="catalytic activity">
    <reaction evidence="1">
        <text>O-phospho-L-seryl-[protein] + H2O = L-seryl-[protein] + phosphate</text>
        <dbReference type="Rhea" id="RHEA:20629"/>
        <dbReference type="Rhea" id="RHEA-COMP:9863"/>
        <dbReference type="Rhea" id="RHEA-COMP:11604"/>
        <dbReference type="ChEBI" id="CHEBI:15377"/>
        <dbReference type="ChEBI" id="CHEBI:29999"/>
        <dbReference type="ChEBI" id="CHEBI:43474"/>
        <dbReference type="ChEBI" id="CHEBI:83421"/>
        <dbReference type="EC" id="3.1.3.16"/>
    </reaction>
</comment>
<dbReference type="GO" id="GO:0046872">
    <property type="term" value="F:metal ion binding"/>
    <property type="evidence" value="ECO:0007669"/>
    <property type="project" value="UniProtKB-UniRule"/>
</dbReference>
<gene>
    <name evidence="3" type="ORF">DCAF_LOCUS10757</name>
</gene>
<dbReference type="EMBL" id="CAWUPB010000994">
    <property type="protein sequence ID" value="CAK7335754.1"/>
    <property type="molecule type" value="Genomic_DNA"/>
</dbReference>
<keyword evidence="4" id="KW-1185">Reference proteome</keyword>
<dbReference type="InterPro" id="IPR036457">
    <property type="entry name" value="PPM-type-like_dom_sf"/>
</dbReference>
<comment type="caution">
    <text evidence="3">The sequence shown here is derived from an EMBL/GenBank/DDBJ whole genome shotgun (WGS) entry which is preliminary data.</text>
</comment>
<dbReference type="Gene3D" id="3.60.40.10">
    <property type="entry name" value="PPM-type phosphatase domain"/>
    <property type="match status" value="1"/>
</dbReference>
<sequence length="238" mass="26377">MRIFMDYIVLGKHCHLEERSTGQDILNPFLFYSLPYAHQAASFLGNKHGCPEGEEEIITNGASSKKRKLAMVSVDHPMFLWKNLESYREMVARFICSEKKTIGVADGVGGWCKTYAGESARHFMSIAETAVVFVEGSSTACILTIDQDNGLTTVNMGDGGFMLIRNGGDVYKSSIQQYSFNYPYQLQDHDRVEPLVAHSVSVQVMTPPVEVGEVIGAGTDGLFDSLHPRQLEELVKTD</sequence>
<dbReference type="AlphaFoldDB" id="A0AAV1RKK9"/>
<evidence type="ECO:0000313" key="3">
    <source>
        <dbReference type="EMBL" id="CAK7335754.1"/>
    </source>
</evidence>
<comment type="similarity">
    <text evidence="1">Belongs to the PP2C family.</text>
</comment>
<dbReference type="PANTHER" id="PTHR12320:SF81">
    <property type="entry name" value="PROTEIN PHOSPHATASE 2C 23-RELATED"/>
    <property type="match status" value="1"/>
</dbReference>
<dbReference type="PANTHER" id="PTHR12320">
    <property type="entry name" value="PROTEIN PHOSPHATASE 2C"/>
    <property type="match status" value="1"/>
</dbReference>
<dbReference type="InterPro" id="IPR001932">
    <property type="entry name" value="PPM-type_phosphatase-like_dom"/>
</dbReference>
<protein>
    <recommendedName>
        <fullName evidence="1">Protein phosphatase</fullName>
        <ecNumber evidence="1">3.1.3.16</ecNumber>
    </recommendedName>
</protein>
<dbReference type="EC" id="3.1.3.16" evidence="1"/>
<comment type="cofactor">
    <cofactor evidence="1">
        <name>Mg(2+)</name>
        <dbReference type="ChEBI" id="CHEBI:18420"/>
    </cofactor>
</comment>
<accession>A0AAV1RKK9</accession>
<dbReference type="InterPro" id="IPR039123">
    <property type="entry name" value="PPTC7"/>
</dbReference>
<dbReference type="GO" id="GO:0004722">
    <property type="term" value="F:protein serine/threonine phosphatase activity"/>
    <property type="evidence" value="ECO:0007669"/>
    <property type="project" value="UniProtKB-EC"/>
</dbReference>